<dbReference type="Gene3D" id="3.30.160.70">
    <property type="entry name" value="Methylated DNA-protein cysteine methyltransferase domain"/>
    <property type="match status" value="1"/>
</dbReference>
<evidence type="ECO:0000313" key="4">
    <source>
        <dbReference type="Proteomes" id="UP000325957"/>
    </source>
</evidence>
<keyword evidence="3" id="KW-0808">Transferase</keyword>
<dbReference type="GO" id="GO:0003908">
    <property type="term" value="F:methylated-DNA-[protein]-cysteine S-methyltransferase activity"/>
    <property type="evidence" value="ECO:0007669"/>
    <property type="project" value="InterPro"/>
</dbReference>
<dbReference type="PANTHER" id="PTHR10815">
    <property type="entry name" value="METHYLATED-DNA--PROTEIN-CYSTEINE METHYLTRANSFERASE"/>
    <property type="match status" value="1"/>
</dbReference>
<feature type="domain" description="Methylated-DNA-[protein]-cysteine S-methyltransferase DNA binding" evidence="2">
    <location>
        <begin position="98"/>
        <end position="177"/>
    </location>
</feature>
<name>A0A5J5KZW8_9MICC</name>
<comment type="caution">
    <text evidence="3">The sequence shown here is derived from an EMBL/GenBank/DDBJ whole genome shotgun (WGS) entry which is preliminary data.</text>
</comment>
<dbReference type="SUPFAM" id="SSF53155">
    <property type="entry name" value="Methylated DNA-protein cysteine methyltransferase domain"/>
    <property type="match status" value="1"/>
</dbReference>
<dbReference type="PANTHER" id="PTHR10815:SF13">
    <property type="entry name" value="METHYLATED-DNA--PROTEIN-CYSTEINE METHYLTRANSFERASE"/>
    <property type="match status" value="1"/>
</dbReference>
<protein>
    <submittedName>
        <fullName evidence="3">Methylated-DNA--[protein]-cysteine S-methyltransferase</fullName>
    </submittedName>
</protein>
<dbReference type="GO" id="GO:0032259">
    <property type="term" value="P:methylation"/>
    <property type="evidence" value="ECO:0007669"/>
    <property type="project" value="UniProtKB-KW"/>
</dbReference>
<gene>
    <name evidence="3" type="ORF">FCK90_07200</name>
</gene>
<sequence length="188" mass="20524">MAVMRTPDHPASAWAETPVGEMLIVTTRHGVLRTRFSAPDGSDAPDEDALLEELAGYLGEPPEQESPGLTWLVQQVQEWFDGGRLEFEVGIDLGMCNDFQRDVYRVIAEIPFGETMSYGEVAAMAGSPRAARAVGTACRDIPVSLFLPVHRVIRADGTTGESPNSPCMRRTLLAHERAVLGYGPSPWK</sequence>
<dbReference type="InterPro" id="IPR036388">
    <property type="entry name" value="WH-like_DNA-bd_sf"/>
</dbReference>
<dbReference type="SUPFAM" id="SSF46767">
    <property type="entry name" value="Methylated DNA-protein cysteine methyltransferase, C-terminal domain"/>
    <property type="match status" value="1"/>
</dbReference>
<dbReference type="Gene3D" id="1.10.10.10">
    <property type="entry name" value="Winged helix-like DNA-binding domain superfamily/Winged helix DNA-binding domain"/>
    <property type="match status" value="1"/>
</dbReference>
<dbReference type="EMBL" id="SZWF01000007">
    <property type="protein sequence ID" value="KAA9394261.1"/>
    <property type="molecule type" value="Genomic_DNA"/>
</dbReference>
<dbReference type="Proteomes" id="UP000325957">
    <property type="component" value="Unassembled WGS sequence"/>
</dbReference>
<keyword evidence="3" id="KW-0489">Methyltransferase</keyword>
<organism evidence="3 4">
    <name type="scientific">Kocuria coralli</name>
    <dbReference type="NCBI Taxonomy" id="1461025"/>
    <lineage>
        <taxon>Bacteria</taxon>
        <taxon>Bacillati</taxon>
        <taxon>Actinomycetota</taxon>
        <taxon>Actinomycetes</taxon>
        <taxon>Micrococcales</taxon>
        <taxon>Micrococcaceae</taxon>
        <taxon>Kocuria</taxon>
    </lineage>
</organism>
<dbReference type="InterPro" id="IPR014048">
    <property type="entry name" value="MethylDNA_cys_MeTrfase_DNA-bd"/>
</dbReference>
<evidence type="ECO:0000256" key="1">
    <source>
        <dbReference type="ARBA" id="ARBA00022763"/>
    </source>
</evidence>
<keyword evidence="4" id="KW-1185">Reference proteome</keyword>
<dbReference type="NCBIfam" id="TIGR00589">
    <property type="entry name" value="ogt"/>
    <property type="match status" value="1"/>
</dbReference>
<evidence type="ECO:0000313" key="3">
    <source>
        <dbReference type="EMBL" id="KAA9394261.1"/>
    </source>
</evidence>
<proteinExistence type="predicted"/>
<dbReference type="InterPro" id="IPR036217">
    <property type="entry name" value="MethylDNA_cys_MeTrfase_DNAb"/>
</dbReference>
<evidence type="ECO:0000259" key="2">
    <source>
        <dbReference type="Pfam" id="PF01035"/>
    </source>
</evidence>
<dbReference type="Pfam" id="PF01035">
    <property type="entry name" value="DNA_binding_1"/>
    <property type="match status" value="1"/>
</dbReference>
<keyword evidence="1" id="KW-0227">DNA damage</keyword>
<dbReference type="InterPro" id="IPR036631">
    <property type="entry name" value="MGMT_N_sf"/>
</dbReference>
<reference evidence="3 4" key="1">
    <citation type="submission" date="2019-05" db="EMBL/GenBank/DDBJ databases">
        <title>Kocuria coralli sp. nov., a novel actinobacterium isolated from coral reef seawater.</title>
        <authorList>
            <person name="Li J."/>
        </authorList>
    </citation>
    <scope>NUCLEOTIDE SEQUENCE [LARGE SCALE GENOMIC DNA]</scope>
    <source>
        <strain evidence="3 4">SCSIO 13007</strain>
    </source>
</reference>
<accession>A0A5J5KZW8</accession>
<dbReference type="AlphaFoldDB" id="A0A5J5KZW8"/>
<dbReference type="GO" id="GO:0006281">
    <property type="term" value="P:DNA repair"/>
    <property type="evidence" value="ECO:0007669"/>
    <property type="project" value="InterPro"/>
</dbReference>
<dbReference type="OrthoDB" id="9802228at2"/>
<dbReference type="CDD" id="cd06445">
    <property type="entry name" value="ATase"/>
    <property type="match status" value="1"/>
</dbReference>